<dbReference type="Proteomes" id="UP000265663">
    <property type="component" value="Unassembled WGS sequence"/>
</dbReference>
<dbReference type="InterPro" id="IPR027417">
    <property type="entry name" value="P-loop_NTPase"/>
</dbReference>
<dbReference type="AlphaFoldDB" id="A0A3M7LVW1"/>
<evidence type="ECO:0000313" key="1">
    <source>
        <dbReference type="EMBL" id="RMZ66340.1"/>
    </source>
</evidence>
<reference evidence="1 2" key="1">
    <citation type="journal article" date="2014" name="PLoS ONE">
        <title>De novo Genome Assembly of the Fungal Plant Pathogen Pyrenophora semeniperda.</title>
        <authorList>
            <person name="Soliai M.M."/>
            <person name="Meyer S.E."/>
            <person name="Udall J.A."/>
            <person name="Elzinga D.E."/>
            <person name="Hermansen R.A."/>
            <person name="Bodily P.M."/>
            <person name="Hart A.A."/>
            <person name="Coleman C.E."/>
        </authorList>
    </citation>
    <scope>NUCLEOTIDE SEQUENCE [LARGE SCALE GENOMIC DNA]</scope>
    <source>
        <strain evidence="1 2">CCB06</strain>
        <tissue evidence="1">Mycelium</tissue>
    </source>
</reference>
<dbReference type="OrthoDB" id="20872at2759"/>
<dbReference type="EMBL" id="KE747806">
    <property type="protein sequence ID" value="RMZ66340.1"/>
    <property type="molecule type" value="Genomic_DNA"/>
</dbReference>
<protein>
    <submittedName>
        <fullName evidence="1">Kinesin light chain</fullName>
    </submittedName>
</protein>
<dbReference type="Gene3D" id="3.40.50.300">
    <property type="entry name" value="P-loop containing nucleotide triphosphate hydrolases"/>
    <property type="match status" value="1"/>
</dbReference>
<proteinExistence type="predicted"/>
<name>A0A3M7LVW1_9PLEO</name>
<gene>
    <name evidence="1" type="ORF">GMOD_00005476</name>
</gene>
<accession>A0A3M7LVW1</accession>
<sequence>MEYAYQTCHRSAATWVLWVNAGSAARFEQSYRDIADRIKISGRRDPKANIFKLVHDWLCNSKDWWLLVLDNVNDARFVVDVPIAPRAEAAGPRSNPKPLRSYIPHS</sequence>
<evidence type="ECO:0000313" key="2">
    <source>
        <dbReference type="Proteomes" id="UP000265663"/>
    </source>
</evidence>
<keyword evidence="2" id="KW-1185">Reference proteome</keyword>
<organism evidence="1 2">
    <name type="scientific">Pyrenophora seminiperda CCB06</name>
    <dbReference type="NCBI Taxonomy" id="1302712"/>
    <lineage>
        <taxon>Eukaryota</taxon>
        <taxon>Fungi</taxon>
        <taxon>Dikarya</taxon>
        <taxon>Ascomycota</taxon>
        <taxon>Pezizomycotina</taxon>
        <taxon>Dothideomycetes</taxon>
        <taxon>Pleosporomycetidae</taxon>
        <taxon>Pleosporales</taxon>
        <taxon>Pleosporineae</taxon>
        <taxon>Pleosporaceae</taxon>
        <taxon>Pyrenophora</taxon>
    </lineage>
</organism>